<organism evidence="1 2">
    <name type="scientific">[Candida] jaroonii</name>
    <dbReference type="NCBI Taxonomy" id="467808"/>
    <lineage>
        <taxon>Eukaryota</taxon>
        <taxon>Fungi</taxon>
        <taxon>Dikarya</taxon>
        <taxon>Ascomycota</taxon>
        <taxon>Saccharomycotina</taxon>
        <taxon>Pichiomycetes</taxon>
        <taxon>Debaryomycetaceae</taxon>
        <taxon>Yamadazyma</taxon>
    </lineage>
</organism>
<dbReference type="Proteomes" id="UP001152531">
    <property type="component" value="Unassembled WGS sequence"/>
</dbReference>
<name>A0ACA9Y7L7_9ASCO</name>
<gene>
    <name evidence="1" type="ORF">CLIB1444_04S10396</name>
</gene>
<protein>
    <submittedName>
        <fullName evidence="1">Vesicle-associated membrane protein-associated protein Scs2p</fullName>
    </submittedName>
</protein>
<comment type="caution">
    <text evidence="1">The sequence shown here is derived from an EMBL/GenBank/DDBJ whole genome shotgun (WGS) entry which is preliminary data.</text>
</comment>
<accession>A0ACA9Y7L7</accession>
<proteinExistence type="predicted"/>
<reference evidence="1" key="1">
    <citation type="submission" date="2022-06" db="EMBL/GenBank/DDBJ databases">
        <authorList>
            <person name="Legras J.-L."/>
            <person name="Devillers H."/>
            <person name="Grondin C."/>
        </authorList>
    </citation>
    <scope>NUCLEOTIDE SEQUENCE</scope>
    <source>
        <strain evidence="1">CLIB 1444</strain>
    </source>
</reference>
<evidence type="ECO:0000313" key="1">
    <source>
        <dbReference type="EMBL" id="CAH6720897.1"/>
    </source>
</evidence>
<keyword evidence="2" id="KW-1185">Reference proteome</keyword>
<evidence type="ECO:0000313" key="2">
    <source>
        <dbReference type="Proteomes" id="UP001152531"/>
    </source>
</evidence>
<sequence length="238" mass="26495">MEVSPAVLEFKGDFLKPNTEYLTLTNSSNGPLAFKVKTTAPKLYSVRPNANIIQPGDSIKISINLQAFSQPLSKFYKCKDKFLIVALPCSTDADASKVSEFWNDLEKSNKSKLISNKLKVNYIIEDDGDAIKEEKIDDEPTEVVGSNKPEIIASGVATSDDSGIKSVKPSVPVEEKEVSEKKDYDEESYNEINKLSEKFDKTESEETKVIKKDEPFGVSLILTVILMLLAFIIGWLIF</sequence>
<dbReference type="EMBL" id="CALSDN010000004">
    <property type="protein sequence ID" value="CAH6720897.1"/>
    <property type="molecule type" value="Genomic_DNA"/>
</dbReference>